<feature type="binding site" evidence="14">
    <location>
        <position position="30"/>
    </location>
    <ligand>
        <name>L-threonine</name>
        <dbReference type="ChEBI" id="CHEBI:57926"/>
    </ligand>
</feature>
<feature type="binding site" evidence="14">
    <location>
        <position position="117"/>
    </location>
    <ligand>
        <name>L-threonine</name>
        <dbReference type="ChEBI" id="CHEBI:57926"/>
    </ligand>
</feature>
<evidence type="ECO:0000256" key="5">
    <source>
        <dbReference type="ARBA" id="ARBA00022490"/>
    </source>
</evidence>
<dbReference type="GO" id="GO:0008033">
    <property type="term" value="P:tRNA processing"/>
    <property type="evidence" value="ECO:0007669"/>
    <property type="project" value="UniProtKB-KW"/>
</dbReference>
<dbReference type="InterPro" id="IPR006070">
    <property type="entry name" value="Sua5-like_dom"/>
</dbReference>
<dbReference type="InterPro" id="IPR010923">
    <property type="entry name" value="T(6)A37_SUA5"/>
</dbReference>
<dbReference type="GO" id="GO:0006450">
    <property type="term" value="P:regulation of translational fidelity"/>
    <property type="evidence" value="ECO:0007669"/>
    <property type="project" value="TreeGrafter"/>
</dbReference>
<dbReference type="Gene3D" id="3.40.50.11030">
    <property type="entry name" value="Threonylcarbamoyl-AMP synthase, C-terminal domain"/>
    <property type="match status" value="1"/>
</dbReference>
<name>A0A850R529_9LACO</name>
<feature type="binding site" evidence="14">
    <location>
        <position position="53"/>
    </location>
    <ligand>
        <name>ATP</name>
        <dbReference type="ChEBI" id="CHEBI:30616"/>
    </ligand>
</feature>
<dbReference type="Gene3D" id="3.90.870.10">
    <property type="entry name" value="DHBP synthase"/>
    <property type="match status" value="1"/>
</dbReference>
<evidence type="ECO:0000256" key="4">
    <source>
        <dbReference type="ARBA" id="ARBA00015492"/>
    </source>
</evidence>
<dbReference type="InterPro" id="IPR050156">
    <property type="entry name" value="TC-AMP_synthase_SUA5"/>
</dbReference>
<dbReference type="PANTHER" id="PTHR17490">
    <property type="entry name" value="SUA5"/>
    <property type="match status" value="1"/>
</dbReference>
<comment type="similarity">
    <text evidence="2 13">Belongs to the SUA5 family.</text>
</comment>
<evidence type="ECO:0000256" key="14">
    <source>
        <dbReference type="PIRSR" id="PIRSR004930-1"/>
    </source>
</evidence>
<dbReference type="AlphaFoldDB" id="A0A850R529"/>
<dbReference type="EMBL" id="JABZEC010000001">
    <property type="protein sequence ID" value="NVY95635.1"/>
    <property type="molecule type" value="Genomic_DNA"/>
</dbReference>
<dbReference type="GO" id="GO:0005524">
    <property type="term" value="F:ATP binding"/>
    <property type="evidence" value="ECO:0007669"/>
    <property type="project" value="UniProtKB-UniRule"/>
</dbReference>
<feature type="binding site" evidence="14">
    <location>
        <position position="57"/>
    </location>
    <ligand>
        <name>ATP</name>
        <dbReference type="ChEBI" id="CHEBI:30616"/>
    </ligand>
</feature>
<keyword evidence="6 13" id="KW-0808">Transferase</keyword>
<feature type="binding site" evidence="14">
    <location>
        <position position="191"/>
    </location>
    <ligand>
        <name>ATP</name>
        <dbReference type="ChEBI" id="CHEBI:30616"/>
    </ligand>
</feature>
<dbReference type="SUPFAM" id="SSF55821">
    <property type="entry name" value="YrdC/RibB"/>
    <property type="match status" value="1"/>
</dbReference>
<evidence type="ECO:0000256" key="7">
    <source>
        <dbReference type="ARBA" id="ARBA00022694"/>
    </source>
</evidence>
<feature type="binding site" evidence="14">
    <location>
        <position position="139"/>
    </location>
    <ligand>
        <name>ATP</name>
        <dbReference type="ChEBI" id="CHEBI:30616"/>
    </ligand>
</feature>
<evidence type="ECO:0000256" key="13">
    <source>
        <dbReference type="PIRNR" id="PIRNR004930"/>
    </source>
</evidence>
<dbReference type="GO" id="GO:0061710">
    <property type="term" value="F:L-threonylcarbamoyladenylate synthase"/>
    <property type="evidence" value="ECO:0007669"/>
    <property type="project" value="UniProtKB-EC"/>
</dbReference>
<evidence type="ECO:0000256" key="8">
    <source>
        <dbReference type="ARBA" id="ARBA00022695"/>
    </source>
</evidence>
<feature type="binding site" evidence="14">
    <location>
        <position position="113"/>
    </location>
    <ligand>
        <name>ATP</name>
        <dbReference type="ChEBI" id="CHEBI:30616"/>
    </ligand>
</feature>
<evidence type="ECO:0000313" key="17">
    <source>
        <dbReference type="Proteomes" id="UP000563523"/>
    </source>
</evidence>
<dbReference type="InterPro" id="IPR005145">
    <property type="entry name" value="Sua5_C"/>
</dbReference>
<dbReference type="FunFam" id="3.90.870.10:FF:000009">
    <property type="entry name" value="Threonylcarbamoyl-AMP synthase, putative"/>
    <property type="match status" value="1"/>
</dbReference>
<dbReference type="InterPro" id="IPR038385">
    <property type="entry name" value="Sua5/YwlC_C"/>
</dbReference>
<evidence type="ECO:0000256" key="12">
    <source>
        <dbReference type="ARBA" id="ARBA00048366"/>
    </source>
</evidence>
<dbReference type="GO" id="GO:0000049">
    <property type="term" value="F:tRNA binding"/>
    <property type="evidence" value="ECO:0007669"/>
    <property type="project" value="TreeGrafter"/>
</dbReference>
<dbReference type="NCBIfam" id="TIGR00057">
    <property type="entry name" value="L-threonylcarbamoyladenylate synthase"/>
    <property type="match status" value="1"/>
</dbReference>
<feature type="binding site" evidence="14">
    <location>
        <position position="177"/>
    </location>
    <ligand>
        <name>L-threonine</name>
        <dbReference type="ChEBI" id="CHEBI:57926"/>
    </ligand>
</feature>
<dbReference type="RefSeq" id="WP_176941810.1">
    <property type="nucleotide sequence ID" value="NZ_JABZEC010000001.1"/>
</dbReference>
<comment type="catalytic activity">
    <reaction evidence="12 13">
        <text>L-threonine + hydrogencarbonate + ATP = L-threonylcarbamoyladenylate + diphosphate + H2O</text>
        <dbReference type="Rhea" id="RHEA:36407"/>
        <dbReference type="ChEBI" id="CHEBI:15377"/>
        <dbReference type="ChEBI" id="CHEBI:17544"/>
        <dbReference type="ChEBI" id="CHEBI:30616"/>
        <dbReference type="ChEBI" id="CHEBI:33019"/>
        <dbReference type="ChEBI" id="CHEBI:57926"/>
        <dbReference type="ChEBI" id="CHEBI:73682"/>
        <dbReference type="EC" id="2.7.7.87"/>
    </reaction>
</comment>
<dbReference type="GO" id="GO:0003725">
    <property type="term" value="F:double-stranded RNA binding"/>
    <property type="evidence" value="ECO:0007669"/>
    <property type="project" value="UniProtKB-UniRule"/>
</dbReference>
<evidence type="ECO:0000259" key="15">
    <source>
        <dbReference type="PROSITE" id="PS51163"/>
    </source>
</evidence>
<dbReference type="PANTHER" id="PTHR17490:SF16">
    <property type="entry name" value="THREONYLCARBAMOYL-AMP SYNTHASE"/>
    <property type="match status" value="1"/>
</dbReference>
<gene>
    <name evidence="16" type="ORF">HU830_00230</name>
</gene>
<dbReference type="PIRSF" id="PIRSF004930">
    <property type="entry name" value="Tln_factor_SUA5"/>
    <property type="match status" value="1"/>
</dbReference>
<feature type="binding site" evidence="14">
    <location>
        <position position="147"/>
    </location>
    <ligand>
        <name>ATP</name>
        <dbReference type="ChEBI" id="CHEBI:30616"/>
    </ligand>
</feature>
<evidence type="ECO:0000256" key="11">
    <source>
        <dbReference type="ARBA" id="ARBA00029774"/>
    </source>
</evidence>
<keyword evidence="5 13" id="KW-0963">Cytoplasm</keyword>
<dbReference type="Pfam" id="PF03481">
    <property type="entry name" value="Sua5_C"/>
    <property type="match status" value="1"/>
</dbReference>
<evidence type="ECO:0000256" key="10">
    <source>
        <dbReference type="ARBA" id="ARBA00022840"/>
    </source>
</evidence>
<organism evidence="16 17">
    <name type="scientific">Bombilactobacillus apium</name>
    <dbReference type="NCBI Taxonomy" id="2675299"/>
    <lineage>
        <taxon>Bacteria</taxon>
        <taxon>Bacillati</taxon>
        <taxon>Bacillota</taxon>
        <taxon>Bacilli</taxon>
        <taxon>Lactobacillales</taxon>
        <taxon>Lactobacillaceae</taxon>
        <taxon>Bombilactobacillus</taxon>
    </lineage>
</organism>
<comment type="caution">
    <text evidence="16">The sequence shown here is derived from an EMBL/GenBank/DDBJ whole genome shotgun (WGS) entry which is preliminary data.</text>
</comment>
<sequence length="342" mass="36681">METKILKPNQLDQAAQALAQGQLVAFPTETVYGLGADATNVAACQKVYAAKGRPSDNPLIVHVSSPQMVWQYAQGPVAAAEQLMQKYWPGPLTIILPVRPGCLSTTVTGGLKTAAFRMPDNATTLALIDCLQKPLVGPSANTSGKPSPTMALHVKHDLNGRIAAIIDDGPTKVGLESTVLDLTVTPPTILRPGALTLQELEKVIGTVQSDHHQVQAGEIPKAPGMKYKHYAPQAQVIIVDHPQDFPAAVKWVQQQEMPFALLAEDEVLKVLDLTAAQATFSLGDSLTSASHLLFAGLRKFDLDPQIKYILAQGEPDQGLGSAYMNRLNKSAGNQHFNHLEAN</sequence>
<evidence type="ECO:0000256" key="9">
    <source>
        <dbReference type="ARBA" id="ARBA00022741"/>
    </source>
</evidence>
<comment type="function">
    <text evidence="13">Required for the formation of a threonylcarbamoyl group on adenosine at position 37 (t(6)A37) in tRNAs that read codons beginning with adenine.</text>
</comment>
<keyword evidence="7 13" id="KW-0819">tRNA processing</keyword>
<protein>
    <recommendedName>
        <fullName evidence="4 13">Threonylcarbamoyl-AMP synthase</fullName>
        <shortName evidence="13">TC-AMP synthase</shortName>
        <ecNumber evidence="3 13">2.7.7.87</ecNumber>
    </recommendedName>
    <alternativeName>
        <fullName evidence="11 13">L-threonylcarbamoyladenylate synthase</fullName>
    </alternativeName>
</protein>
<reference evidence="16 17" key="1">
    <citation type="submission" date="2020-06" db="EMBL/GenBank/DDBJ databases">
        <authorList>
            <person name="Kang J."/>
        </authorList>
    </citation>
    <scope>NUCLEOTIDE SEQUENCE [LARGE SCALE GENOMIC DNA]</scope>
    <source>
        <strain evidence="16 17">DCY120</strain>
    </source>
</reference>
<dbReference type="Proteomes" id="UP000563523">
    <property type="component" value="Unassembled WGS sequence"/>
</dbReference>
<keyword evidence="10 13" id="KW-0067">ATP-binding</keyword>
<evidence type="ECO:0000256" key="2">
    <source>
        <dbReference type="ARBA" id="ARBA00007663"/>
    </source>
</evidence>
<evidence type="ECO:0000313" key="16">
    <source>
        <dbReference type="EMBL" id="NVY95635.1"/>
    </source>
</evidence>
<feature type="binding site" evidence="14">
    <location>
        <position position="62"/>
    </location>
    <ligand>
        <name>L-threonine</name>
        <dbReference type="ChEBI" id="CHEBI:57926"/>
    </ligand>
</feature>
<proteinExistence type="inferred from homology"/>
<dbReference type="EC" id="2.7.7.87" evidence="3 13"/>
<dbReference type="GO" id="GO:0005737">
    <property type="term" value="C:cytoplasm"/>
    <property type="evidence" value="ECO:0007669"/>
    <property type="project" value="UniProtKB-SubCell"/>
</dbReference>
<feature type="domain" description="YrdC-like" evidence="15">
    <location>
        <begin position="8"/>
        <end position="195"/>
    </location>
</feature>
<comment type="subcellular location">
    <subcellularLocation>
        <location evidence="1 13">Cytoplasm</location>
    </subcellularLocation>
</comment>
<evidence type="ECO:0000256" key="3">
    <source>
        <dbReference type="ARBA" id="ARBA00012584"/>
    </source>
</evidence>
<keyword evidence="8 13" id="KW-0548">Nucleotidyltransferase</keyword>
<dbReference type="InterPro" id="IPR017945">
    <property type="entry name" value="DHBP_synth_RibB-like_a/b_dom"/>
</dbReference>
<feature type="binding site" evidence="14">
    <location>
        <position position="230"/>
    </location>
    <ligand>
        <name>ATP</name>
        <dbReference type="ChEBI" id="CHEBI:30616"/>
    </ligand>
</feature>
<dbReference type="PROSITE" id="PS51163">
    <property type="entry name" value="YRDC"/>
    <property type="match status" value="1"/>
</dbReference>
<dbReference type="Pfam" id="PF01300">
    <property type="entry name" value="Sua5_yciO_yrdC"/>
    <property type="match status" value="1"/>
</dbReference>
<keyword evidence="9 13" id="KW-0547">Nucleotide-binding</keyword>
<evidence type="ECO:0000256" key="1">
    <source>
        <dbReference type="ARBA" id="ARBA00004496"/>
    </source>
</evidence>
<accession>A0A850R529</accession>
<evidence type="ECO:0000256" key="6">
    <source>
        <dbReference type="ARBA" id="ARBA00022679"/>
    </source>
</evidence>
<keyword evidence="17" id="KW-1185">Reference proteome</keyword>